<reference evidence="2" key="1">
    <citation type="submission" date="2018-05" db="EMBL/GenBank/DDBJ databases">
        <authorList>
            <person name="Lanie J.A."/>
            <person name="Ng W.-L."/>
            <person name="Kazmierczak K.M."/>
            <person name="Andrzejewski T.M."/>
            <person name="Davidsen T.M."/>
            <person name="Wayne K.J."/>
            <person name="Tettelin H."/>
            <person name="Glass J.I."/>
            <person name="Rusch D."/>
            <person name="Podicherti R."/>
            <person name="Tsui H.-C.T."/>
            <person name="Winkler M.E."/>
        </authorList>
    </citation>
    <scope>NUCLEOTIDE SEQUENCE</scope>
</reference>
<gene>
    <name evidence="2" type="ORF">METZ01_LOCUS209309</name>
</gene>
<evidence type="ECO:0000256" key="1">
    <source>
        <dbReference type="SAM" id="Phobius"/>
    </source>
</evidence>
<keyword evidence="1" id="KW-0472">Membrane</keyword>
<organism evidence="2">
    <name type="scientific">marine metagenome</name>
    <dbReference type="NCBI Taxonomy" id="408172"/>
    <lineage>
        <taxon>unclassified sequences</taxon>
        <taxon>metagenomes</taxon>
        <taxon>ecological metagenomes</taxon>
    </lineage>
</organism>
<name>A0A382F1D3_9ZZZZ</name>
<keyword evidence="1" id="KW-1133">Transmembrane helix</keyword>
<dbReference type="AlphaFoldDB" id="A0A382F1D3"/>
<protein>
    <submittedName>
        <fullName evidence="2">Uncharacterized protein</fullName>
    </submittedName>
</protein>
<dbReference type="EMBL" id="UINC01047321">
    <property type="protein sequence ID" value="SVB56455.1"/>
    <property type="molecule type" value="Genomic_DNA"/>
</dbReference>
<evidence type="ECO:0000313" key="2">
    <source>
        <dbReference type="EMBL" id="SVB56455.1"/>
    </source>
</evidence>
<keyword evidence="1" id="KW-0812">Transmembrane</keyword>
<proteinExistence type="predicted"/>
<accession>A0A382F1D3</accession>
<sequence length="76" mass="8606">MKKILISCINDENIVSPLANVHPNANAKNIMEKGMKYLEDILSKSFTFFTMLITGISFFFMEFNTVTSIIVVTQVL</sequence>
<feature type="transmembrane region" description="Helical" evidence="1">
    <location>
        <begin position="41"/>
        <end position="61"/>
    </location>
</feature>